<proteinExistence type="predicted"/>
<comment type="caution">
    <text evidence="1">The sequence shown here is derived from an EMBL/GenBank/DDBJ whole genome shotgun (WGS) entry which is preliminary data.</text>
</comment>
<organism evidence="1 2">
    <name type="scientific">Bacillus suaedaesalsae</name>
    <dbReference type="NCBI Taxonomy" id="2810349"/>
    <lineage>
        <taxon>Bacteria</taxon>
        <taxon>Bacillati</taxon>
        <taxon>Bacillota</taxon>
        <taxon>Bacilli</taxon>
        <taxon>Bacillales</taxon>
        <taxon>Bacillaceae</taxon>
        <taxon>Bacillus</taxon>
    </lineage>
</organism>
<gene>
    <name evidence="1" type="ORF">JR050_17750</name>
</gene>
<reference evidence="1 2" key="1">
    <citation type="submission" date="2021-02" db="EMBL/GenBank/DDBJ databases">
        <title>Bacillus sp. RD4P76, an endophyte from a halophyte.</title>
        <authorList>
            <person name="Sun J.-Q."/>
        </authorList>
    </citation>
    <scope>NUCLEOTIDE SEQUENCE [LARGE SCALE GENOMIC DNA]</scope>
    <source>
        <strain evidence="1 2">RD4P76</strain>
    </source>
</reference>
<dbReference type="Gene3D" id="2.60.120.1140">
    <property type="entry name" value="Protein of unknown function DUF192"/>
    <property type="match status" value="1"/>
</dbReference>
<dbReference type="InterPro" id="IPR038695">
    <property type="entry name" value="Saro_0823-like_sf"/>
</dbReference>
<accession>A0ABS2DLZ2</accession>
<dbReference type="Proteomes" id="UP001518925">
    <property type="component" value="Unassembled WGS sequence"/>
</dbReference>
<evidence type="ECO:0000313" key="2">
    <source>
        <dbReference type="Proteomes" id="UP001518925"/>
    </source>
</evidence>
<dbReference type="Pfam" id="PF02643">
    <property type="entry name" value="DUF192"/>
    <property type="match status" value="1"/>
</dbReference>
<dbReference type="EMBL" id="JAFELM010000043">
    <property type="protein sequence ID" value="MBM6619509.1"/>
    <property type="molecule type" value="Genomic_DNA"/>
</dbReference>
<dbReference type="InterPro" id="IPR003795">
    <property type="entry name" value="DUF192"/>
</dbReference>
<name>A0ABS2DLZ2_9BACI</name>
<protein>
    <submittedName>
        <fullName evidence="1">DUF192 domain-containing protein</fullName>
    </submittedName>
</protein>
<evidence type="ECO:0000313" key="1">
    <source>
        <dbReference type="EMBL" id="MBM6619509.1"/>
    </source>
</evidence>
<keyword evidence="2" id="KW-1185">Reference proteome</keyword>
<dbReference type="RefSeq" id="WP_204204985.1">
    <property type="nucleotide sequence ID" value="NZ_JAFELM010000043.1"/>
</dbReference>
<sequence length="115" mass="12956">MKLINQRNKEELATQVGKAYSFLTRLKGLIFSKDLPDGCSLHLKPCQSVHTYFMNYPIDVVFVNKHLEIVGIVESMSPRKVSKVYRSASSVFEFPAGTVSRTNTNIGDMLEINES</sequence>